<keyword evidence="1" id="KW-0547">Nucleotide-binding</keyword>
<proteinExistence type="predicted"/>
<dbReference type="RefSeq" id="WP_244056023.1">
    <property type="nucleotide sequence ID" value="NZ_BQXH01000016.1"/>
</dbReference>
<dbReference type="InterPro" id="IPR003593">
    <property type="entry name" value="AAA+_ATPase"/>
</dbReference>
<keyword evidence="2 4" id="KW-0067">ATP-binding</keyword>
<protein>
    <submittedName>
        <fullName evidence="4">ABC transporter ATP-binding protein</fullName>
    </submittedName>
</protein>
<dbReference type="InterPro" id="IPR003439">
    <property type="entry name" value="ABC_transporter-like_ATP-bd"/>
</dbReference>
<evidence type="ECO:0000256" key="2">
    <source>
        <dbReference type="ARBA" id="ARBA00022840"/>
    </source>
</evidence>
<dbReference type="PANTHER" id="PTHR43158:SF1">
    <property type="entry name" value="ABC TRANSPORTER, ATP-BINDING PROTEIN"/>
    <property type="match status" value="1"/>
</dbReference>
<evidence type="ECO:0000313" key="4">
    <source>
        <dbReference type="EMBL" id="GKS81982.1"/>
    </source>
</evidence>
<gene>
    <name evidence="4" type="ORF">LPAF129_16680</name>
</gene>
<dbReference type="PROSITE" id="PS50893">
    <property type="entry name" value="ABC_TRANSPORTER_2"/>
    <property type="match status" value="1"/>
</dbReference>
<evidence type="ECO:0000259" key="3">
    <source>
        <dbReference type="PROSITE" id="PS50893"/>
    </source>
</evidence>
<evidence type="ECO:0000256" key="1">
    <source>
        <dbReference type="ARBA" id="ARBA00022741"/>
    </source>
</evidence>
<name>A0ABQ5JKM3_9LACO</name>
<dbReference type="InterPro" id="IPR027417">
    <property type="entry name" value="P-loop_NTPase"/>
</dbReference>
<reference evidence="4" key="1">
    <citation type="journal article" date="2022" name="Int. J. Syst. Evol. Microbiol.">
        <title>A novel species of lactic acid bacteria, Ligilactobacillus pabuli sp. nov., isolated from alfalfa silage.</title>
        <authorList>
            <person name="Tohno M."/>
            <person name="Tanizawa Y."/>
            <person name="Sawada H."/>
            <person name="Sakamoto M."/>
            <person name="Ohkuma M."/>
            <person name="Kobayashi H."/>
        </authorList>
    </citation>
    <scope>NUCLEOTIDE SEQUENCE</scope>
    <source>
        <strain evidence="4">AF129</strain>
    </source>
</reference>
<dbReference type="EMBL" id="BQXH01000016">
    <property type="protein sequence ID" value="GKS81982.1"/>
    <property type="molecule type" value="Genomic_DNA"/>
</dbReference>
<dbReference type="GO" id="GO:0005524">
    <property type="term" value="F:ATP binding"/>
    <property type="evidence" value="ECO:0007669"/>
    <property type="project" value="UniProtKB-KW"/>
</dbReference>
<feature type="domain" description="ABC transporter" evidence="3">
    <location>
        <begin position="5"/>
        <end position="228"/>
    </location>
</feature>
<keyword evidence="5" id="KW-1185">Reference proteome</keyword>
<comment type="caution">
    <text evidence="4">The sequence shown here is derived from an EMBL/GenBank/DDBJ whole genome shotgun (WGS) entry which is preliminary data.</text>
</comment>
<organism evidence="4 5">
    <name type="scientific">Ligilactobacillus pabuli</name>
    <dbReference type="NCBI Taxonomy" id="2886039"/>
    <lineage>
        <taxon>Bacteria</taxon>
        <taxon>Bacillati</taxon>
        <taxon>Bacillota</taxon>
        <taxon>Bacilli</taxon>
        <taxon>Lactobacillales</taxon>
        <taxon>Lactobacillaceae</taxon>
        <taxon>Ligilactobacillus</taxon>
    </lineage>
</organism>
<evidence type="ECO:0000313" key="5">
    <source>
        <dbReference type="Proteomes" id="UP001055149"/>
    </source>
</evidence>
<dbReference type="Proteomes" id="UP001055149">
    <property type="component" value="Unassembled WGS sequence"/>
</dbReference>
<dbReference type="Gene3D" id="3.40.50.300">
    <property type="entry name" value="P-loop containing nucleotide triphosphate hydrolases"/>
    <property type="match status" value="1"/>
</dbReference>
<dbReference type="PANTHER" id="PTHR43158">
    <property type="entry name" value="SKFA PEPTIDE EXPORT ATP-BINDING PROTEIN SKFE"/>
    <property type="match status" value="1"/>
</dbReference>
<dbReference type="Pfam" id="PF00005">
    <property type="entry name" value="ABC_tran"/>
    <property type="match status" value="1"/>
</dbReference>
<sequence>MEKTLELSAVSYQRNQQLILNQINLTVAPGTIIGLLGENGSGKTTLMRCIAGLAQGVTGQIFINGHSSVVERKAQVSYLDALGGFSRRTKIADVVEFYAAVYPDFNVDQYRELSDFLKNINGQQKLGDLSQGQKEKLLLSLALARQTAVYLLDEPFKGLDNHTRKQLLRSLVQWKSPDSVIIICDHYLTELTGVLDEVVILNERQLVAREKISRLKQQQISLEDYYEQQLVQKWGE</sequence>
<dbReference type="SMART" id="SM00382">
    <property type="entry name" value="AAA"/>
    <property type="match status" value="1"/>
</dbReference>
<dbReference type="SUPFAM" id="SSF52540">
    <property type="entry name" value="P-loop containing nucleoside triphosphate hydrolases"/>
    <property type="match status" value="1"/>
</dbReference>
<accession>A0ABQ5JKM3</accession>